<organism evidence="4 5">
    <name type="scientific">Plectus sambesii</name>
    <dbReference type="NCBI Taxonomy" id="2011161"/>
    <lineage>
        <taxon>Eukaryota</taxon>
        <taxon>Metazoa</taxon>
        <taxon>Ecdysozoa</taxon>
        <taxon>Nematoda</taxon>
        <taxon>Chromadorea</taxon>
        <taxon>Plectida</taxon>
        <taxon>Plectina</taxon>
        <taxon>Plectoidea</taxon>
        <taxon>Plectidae</taxon>
        <taxon>Plectus</taxon>
    </lineage>
</organism>
<dbReference type="Pfam" id="PF02297">
    <property type="entry name" value="COX6B"/>
    <property type="match status" value="1"/>
</dbReference>
<dbReference type="InterPro" id="IPR048280">
    <property type="entry name" value="COX6B-like"/>
</dbReference>
<dbReference type="CDD" id="cd00926">
    <property type="entry name" value="Cyt_c_Oxidase_VIb"/>
    <property type="match status" value="1"/>
</dbReference>
<dbReference type="InterPro" id="IPR003213">
    <property type="entry name" value="Cyt_c_oxidase_su6B"/>
</dbReference>
<dbReference type="AlphaFoldDB" id="A0A914W7P7"/>
<keyword evidence="3" id="KW-1015">Disulfide bond</keyword>
<evidence type="ECO:0000313" key="5">
    <source>
        <dbReference type="WBParaSite" id="PSAMB.scaffold31size108074.g829.t1"/>
    </source>
</evidence>
<dbReference type="InterPro" id="IPR036549">
    <property type="entry name" value="CX6/COA6-like_sf"/>
</dbReference>
<comment type="subcellular location">
    <subcellularLocation>
        <location evidence="1">Mitochondrion</location>
    </subcellularLocation>
</comment>
<dbReference type="SUPFAM" id="SSF47694">
    <property type="entry name" value="Cytochrome c oxidase subunit h"/>
    <property type="match status" value="1"/>
</dbReference>
<protein>
    <submittedName>
        <fullName evidence="5">Cytochrome c oxidase subunit</fullName>
    </submittedName>
</protein>
<name>A0A914W7P7_9BILA</name>
<evidence type="ECO:0000313" key="4">
    <source>
        <dbReference type="Proteomes" id="UP000887566"/>
    </source>
</evidence>
<keyword evidence="2" id="KW-0496">Mitochondrion</keyword>
<evidence type="ECO:0000256" key="2">
    <source>
        <dbReference type="ARBA" id="ARBA00023128"/>
    </source>
</evidence>
<evidence type="ECO:0000256" key="3">
    <source>
        <dbReference type="ARBA" id="ARBA00023157"/>
    </source>
</evidence>
<sequence>MPADMEIPLTFSQRMAQEGKTLPFPADSPKWFDKATNEKIKEEMWAAPYDARFPQQKKQRMCFTYFVDYNRCKELKGEDYAPCQFFKNVYMDVCPRFWVDKWHEWVDEGRFPARFDR</sequence>
<keyword evidence="4" id="KW-1185">Reference proteome</keyword>
<evidence type="ECO:0000256" key="1">
    <source>
        <dbReference type="ARBA" id="ARBA00004173"/>
    </source>
</evidence>
<dbReference type="WBParaSite" id="PSAMB.scaffold31size108074.g829.t1">
    <property type="protein sequence ID" value="PSAMB.scaffold31size108074.g829.t1"/>
    <property type="gene ID" value="PSAMB.scaffold31size108074.g829"/>
</dbReference>
<reference evidence="5" key="1">
    <citation type="submission" date="2022-11" db="UniProtKB">
        <authorList>
            <consortium name="WormBaseParasite"/>
        </authorList>
    </citation>
    <scope>IDENTIFICATION</scope>
</reference>
<dbReference type="Proteomes" id="UP000887566">
    <property type="component" value="Unplaced"/>
</dbReference>
<dbReference type="GO" id="GO:0045277">
    <property type="term" value="C:respiratory chain complex IV"/>
    <property type="evidence" value="ECO:0007669"/>
    <property type="project" value="InterPro"/>
</dbReference>
<dbReference type="PANTHER" id="PTHR11387">
    <property type="entry name" value="CYTOCHROME C OXIDASE SUBUNIT 6B"/>
    <property type="match status" value="1"/>
</dbReference>
<accession>A0A914W7P7</accession>
<dbReference type="GO" id="GO:0005739">
    <property type="term" value="C:mitochondrion"/>
    <property type="evidence" value="ECO:0007669"/>
    <property type="project" value="UniProtKB-SubCell"/>
</dbReference>
<dbReference type="Gene3D" id="1.10.10.140">
    <property type="entry name" value="Cytochrome c oxidase, subunit VIb"/>
    <property type="match status" value="1"/>
</dbReference>
<proteinExistence type="predicted"/>